<evidence type="ECO:0000256" key="6">
    <source>
        <dbReference type="ARBA" id="ARBA00022840"/>
    </source>
</evidence>
<keyword evidence="6 11" id="KW-0067">ATP-binding</keyword>
<dbReference type="OMA" id="GWGQFKP"/>
<evidence type="ECO:0000256" key="10">
    <source>
        <dbReference type="ARBA" id="ARBA00049929"/>
    </source>
</evidence>
<dbReference type="GeneID" id="7050762"/>
<dbReference type="GO" id="GO:0005739">
    <property type="term" value="C:mitochondrion"/>
    <property type="evidence" value="ECO:0000318"/>
    <property type="project" value="GO_Central"/>
</dbReference>
<keyword evidence="8 11" id="KW-0030">Aminoacyl-tRNA synthetase</keyword>
<comment type="catalytic activity">
    <reaction evidence="10">
        <text>tRNA(Trp) + L-tryptophan + ATP = L-tryptophyl-tRNA(Trp) + AMP + diphosphate + H(+)</text>
        <dbReference type="Rhea" id="RHEA:24080"/>
        <dbReference type="Rhea" id="RHEA-COMP:9671"/>
        <dbReference type="Rhea" id="RHEA-COMP:9705"/>
        <dbReference type="ChEBI" id="CHEBI:15378"/>
        <dbReference type="ChEBI" id="CHEBI:30616"/>
        <dbReference type="ChEBI" id="CHEBI:33019"/>
        <dbReference type="ChEBI" id="CHEBI:57912"/>
        <dbReference type="ChEBI" id="CHEBI:78442"/>
        <dbReference type="ChEBI" id="CHEBI:78535"/>
        <dbReference type="ChEBI" id="CHEBI:456215"/>
        <dbReference type="EC" id="6.1.1.2"/>
    </reaction>
</comment>
<evidence type="ECO:0000256" key="3">
    <source>
        <dbReference type="ARBA" id="ARBA00013161"/>
    </source>
</evidence>
<dbReference type="Pfam" id="PF00579">
    <property type="entry name" value="tRNA-synt_1b"/>
    <property type="match status" value="1"/>
</dbReference>
<dbReference type="HOGENOM" id="CLU_029244_1_1_1"/>
<sequence>MMPTRHLPAAVLPRIVSGIQPTGIPHIGNYFGSLKQWLDIQNESTLRKQRTNERCAFKGQNQKLFFVADLHALTVPVSAKLLRRRRLEMLAMLLAIGIDPKKSILFIQSDVPQHCEFMWLLACNTSMGSLNRMTQWKSKTQFRETDFASFLNLDEATSGRLKLGLFAYPVLQAADIILYRGTHVPIGKDQVQHLELTRTIANSINNILKKPVLNPPQPILNYYSSIMALRRPTKKMSKSDDNTENYILLTDTASIIARKISRALTDSISGITYDRINRPGISNLLAILSATTGKDITSLSSSFADASHVELKATVAEAVTQCLGPISERFQRYLGDIDYLNTVAKEGAEQATFIANSELLKLKKMLGLCF</sequence>
<reference evidence="12 14" key="1">
    <citation type="journal article" date="2011" name="Science">
        <title>Comparative functional genomics of the fission yeasts.</title>
        <authorList>
            <person name="Rhind N."/>
            <person name="Chen Z."/>
            <person name="Yassour M."/>
            <person name="Thompson D.A."/>
            <person name="Haas B.J."/>
            <person name="Habib N."/>
            <person name="Wapinski I."/>
            <person name="Roy S."/>
            <person name="Lin M.F."/>
            <person name="Heiman D.I."/>
            <person name="Young S.K."/>
            <person name="Furuya K."/>
            <person name="Guo Y."/>
            <person name="Pidoux A."/>
            <person name="Chen H.M."/>
            <person name="Robbertse B."/>
            <person name="Goldberg J.M."/>
            <person name="Aoki K."/>
            <person name="Bayne E.H."/>
            <person name="Berlin A.M."/>
            <person name="Desjardins C.A."/>
            <person name="Dobbs E."/>
            <person name="Dukaj L."/>
            <person name="Fan L."/>
            <person name="FitzGerald M.G."/>
            <person name="French C."/>
            <person name="Gujja S."/>
            <person name="Hansen K."/>
            <person name="Keifenheim D."/>
            <person name="Levin J.Z."/>
            <person name="Mosher R.A."/>
            <person name="Mueller C.A."/>
            <person name="Pfiffner J."/>
            <person name="Priest M."/>
            <person name="Russ C."/>
            <person name="Smialowska A."/>
            <person name="Swoboda P."/>
            <person name="Sykes S.M."/>
            <person name="Vaughn M."/>
            <person name="Vengrova S."/>
            <person name="Yoder R."/>
            <person name="Zeng Q."/>
            <person name="Allshire R."/>
            <person name="Baulcombe D."/>
            <person name="Birren B.W."/>
            <person name="Brown W."/>
            <person name="Ekwall K."/>
            <person name="Kellis M."/>
            <person name="Leatherwood J."/>
            <person name="Levin H."/>
            <person name="Margalit H."/>
            <person name="Martienssen R."/>
            <person name="Nieduszynski C.A."/>
            <person name="Spatafora J.W."/>
            <person name="Friedman N."/>
            <person name="Dalgaard J.Z."/>
            <person name="Baumann P."/>
            <person name="Niki H."/>
            <person name="Regev A."/>
            <person name="Nusbaum C."/>
        </authorList>
    </citation>
    <scope>NUCLEOTIDE SEQUENCE [LARGE SCALE GENOMIC DNA]</scope>
    <source>
        <strain evidence="14">yFS275 / FY16936</strain>
    </source>
</reference>
<proteinExistence type="inferred from homology"/>
<dbReference type="Gene3D" id="1.10.240.10">
    <property type="entry name" value="Tyrosyl-Transfer RNA Synthetase"/>
    <property type="match status" value="1"/>
</dbReference>
<dbReference type="NCBIfam" id="TIGR00233">
    <property type="entry name" value="trpS"/>
    <property type="match status" value="1"/>
</dbReference>
<name>B6K7W6_SCHJY</name>
<dbReference type="InterPro" id="IPR050203">
    <property type="entry name" value="Trp-tRNA_synthetase"/>
</dbReference>
<dbReference type="STRING" id="402676.B6K7W6"/>
<dbReference type="PROSITE" id="PS00178">
    <property type="entry name" value="AA_TRNA_LIGASE_I"/>
    <property type="match status" value="1"/>
</dbReference>
<dbReference type="EMBL" id="KE651167">
    <property type="protein sequence ID" value="EEB09620.2"/>
    <property type="molecule type" value="Genomic_DNA"/>
</dbReference>
<evidence type="ECO:0000256" key="9">
    <source>
        <dbReference type="ARBA" id="ARBA00030268"/>
    </source>
</evidence>
<dbReference type="GO" id="GO:0004830">
    <property type="term" value="F:tryptophan-tRNA ligase activity"/>
    <property type="evidence" value="ECO:0000318"/>
    <property type="project" value="GO_Central"/>
</dbReference>
<evidence type="ECO:0000256" key="5">
    <source>
        <dbReference type="ARBA" id="ARBA00022741"/>
    </source>
</evidence>
<dbReference type="FunFam" id="1.10.240.10:FF:000002">
    <property type="entry name" value="Tryptophan--tRNA ligase"/>
    <property type="match status" value="1"/>
</dbReference>
<dbReference type="AlphaFoldDB" id="B6K7W6"/>
<dbReference type="InterPro" id="IPR002306">
    <property type="entry name" value="Trp-tRNA-ligase"/>
</dbReference>
<evidence type="ECO:0000256" key="4">
    <source>
        <dbReference type="ARBA" id="ARBA00022598"/>
    </source>
</evidence>
<dbReference type="GO" id="GO:0005759">
    <property type="term" value="C:mitochondrial matrix"/>
    <property type="evidence" value="ECO:0000318"/>
    <property type="project" value="GO_Central"/>
</dbReference>
<evidence type="ECO:0000313" key="14">
    <source>
        <dbReference type="Proteomes" id="UP000001744"/>
    </source>
</evidence>
<evidence type="ECO:0000313" key="12">
    <source>
        <dbReference type="EMBL" id="EEB09620.2"/>
    </source>
</evidence>
<organism evidence="12 14">
    <name type="scientific">Schizosaccharomyces japonicus (strain yFS275 / FY16936)</name>
    <name type="common">Fission yeast</name>
    <dbReference type="NCBI Taxonomy" id="402676"/>
    <lineage>
        <taxon>Eukaryota</taxon>
        <taxon>Fungi</taxon>
        <taxon>Dikarya</taxon>
        <taxon>Ascomycota</taxon>
        <taxon>Taphrinomycotina</taxon>
        <taxon>Schizosaccharomycetes</taxon>
        <taxon>Schizosaccharomycetales</taxon>
        <taxon>Schizosaccharomycetaceae</taxon>
        <taxon>Schizosaccharomyces</taxon>
    </lineage>
</organism>
<dbReference type="InterPro" id="IPR014729">
    <property type="entry name" value="Rossmann-like_a/b/a_fold"/>
</dbReference>
<dbReference type="OrthoDB" id="15808at2759"/>
<comment type="similarity">
    <text evidence="2 11">Belongs to the class-I aminoacyl-tRNA synthetase family.</text>
</comment>
<dbReference type="EC" id="6.1.1.2" evidence="3"/>
<keyword evidence="14" id="KW-1185">Reference proteome</keyword>
<evidence type="ECO:0000256" key="7">
    <source>
        <dbReference type="ARBA" id="ARBA00022917"/>
    </source>
</evidence>
<dbReference type="JaponicusDB" id="SJAG_04840">
    <property type="gene designation" value="msw1"/>
</dbReference>
<dbReference type="VEuPathDB" id="FungiDB:SJAG_04840"/>
<dbReference type="GO" id="GO:0070183">
    <property type="term" value="P:mitochondrial tryptophanyl-tRNA aminoacylation"/>
    <property type="evidence" value="ECO:0000318"/>
    <property type="project" value="GO_Central"/>
</dbReference>
<dbReference type="Gene3D" id="3.40.50.620">
    <property type="entry name" value="HUPs"/>
    <property type="match status" value="1"/>
</dbReference>
<evidence type="ECO:0000256" key="8">
    <source>
        <dbReference type="ARBA" id="ARBA00023146"/>
    </source>
</evidence>
<dbReference type="InterPro" id="IPR001412">
    <property type="entry name" value="aa-tRNA-synth_I_CS"/>
</dbReference>
<dbReference type="GO" id="GO:0005524">
    <property type="term" value="F:ATP binding"/>
    <property type="evidence" value="ECO:0007669"/>
    <property type="project" value="UniProtKB-KW"/>
</dbReference>
<comment type="subcellular location">
    <subcellularLocation>
        <location evidence="1">Mitochondrion</location>
    </subcellularLocation>
</comment>
<keyword evidence="7 11" id="KW-0648">Protein biosynthesis</keyword>
<dbReference type="PRINTS" id="PR01039">
    <property type="entry name" value="TRNASYNTHTRP"/>
</dbReference>
<gene>
    <name evidence="13" type="primary">msw1</name>
    <name evidence="12" type="ORF">SJAG_04840</name>
</gene>
<dbReference type="SUPFAM" id="SSF52374">
    <property type="entry name" value="Nucleotidylyl transferase"/>
    <property type="match status" value="1"/>
</dbReference>
<keyword evidence="4 11" id="KW-0436">Ligase</keyword>
<keyword evidence="5 11" id="KW-0547">Nucleotide-binding</keyword>
<accession>B6K7W6</accession>
<dbReference type="eggNOG" id="KOG2713">
    <property type="taxonomic scope" value="Eukaryota"/>
</dbReference>
<dbReference type="RefSeq" id="XP_002175913.2">
    <property type="nucleotide sequence ID" value="XM_002175877.2"/>
</dbReference>
<evidence type="ECO:0000313" key="13">
    <source>
        <dbReference type="JaponicusDB" id="SJAG_04840"/>
    </source>
</evidence>
<evidence type="ECO:0000256" key="11">
    <source>
        <dbReference type="RuleBase" id="RU363036"/>
    </source>
</evidence>
<dbReference type="PANTHER" id="PTHR43766:SF1">
    <property type="entry name" value="TRYPTOPHAN--TRNA LIGASE, MITOCHONDRIAL"/>
    <property type="match status" value="1"/>
</dbReference>
<dbReference type="CDD" id="cd00806">
    <property type="entry name" value="TrpRS_core"/>
    <property type="match status" value="1"/>
</dbReference>
<dbReference type="PANTHER" id="PTHR43766">
    <property type="entry name" value="TRYPTOPHAN--TRNA LIGASE, MITOCHONDRIAL"/>
    <property type="match status" value="1"/>
</dbReference>
<protein>
    <recommendedName>
        <fullName evidence="3">tryptophan--tRNA ligase</fullName>
        <ecNumber evidence="3">6.1.1.2</ecNumber>
    </recommendedName>
    <alternativeName>
        <fullName evidence="9">Tryptophanyl-tRNA synthetase</fullName>
    </alternativeName>
</protein>
<dbReference type="InterPro" id="IPR002305">
    <property type="entry name" value="aa-tRNA-synth_Ic"/>
</dbReference>
<evidence type="ECO:0000256" key="2">
    <source>
        <dbReference type="ARBA" id="ARBA00005594"/>
    </source>
</evidence>
<dbReference type="InterPro" id="IPR024109">
    <property type="entry name" value="Trp-tRNA-ligase_bac-type"/>
</dbReference>
<dbReference type="HAMAP" id="MF_00140_B">
    <property type="entry name" value="Trp_tRNA_synth_B"/>
    <property type="match status" value="1"/>
</dbReference>
<evidence type="ECO:0000256" key="1">
    <source>
        <dbReference type="ARBA" id="ARBA00004173"/>
    </source>
</evidence>
<dbReference type="Proteomes" id="UP000001744">
    <property type="component" value="Unassembled WGS sequence"/>
</dbReference>